<comment type="caution">
    <text evidence="2">The sequence shown here is derived from an EMBL/GenBank/DDBJ whole genome shotgun (WGS) entry which is preliminary data.</text>
</comment>
<feature type="domain" description="DOT1" evidence="1">
    <location>
        <begin position="67"/>
        <end position="120"/>
    </location>
</feature>
<dbReference type="CDD" id="cd02440">
    <property type="entry name" value="AdoMet_MTases"/>
    <property type="match status" value="1"/>
</dbReference>
<dbReference type="InterPro" id="IPR029063">
    <property type="entry name" value="SAM-dependent_MTases_sf"/>
</dbReference>
<reference evidence="2 3" key="1">
    <citation type="submission" date="2018-07" db="EMBL/GenBank/DDBJ databases">
        <title>Comparative genomics of the Candidatus Parilichlamydiaceae reveals evidence of convergent evolution and genome reduction in the phylum Chlamydiae.</title>
        <authorList>
            <person name="Taylor-Brown A."/>
            <person name="Polkinghorne A."/>
        </authorList>
    </citation>
    <scope>NUCLEOTIDE SEQUENCE [LARGE SCALE GENOMIC DNA]</scope>
    <source>
        <strain evidence="2 3">Hat2</strain>
    </source>
</reference>
<proteinExistence type="predicted"/>
<evidence type="ECO:0000259" key="1">
    <source>
        <dbReference type="Pfam" id="PF08123"/>
    </source>
</evidence>
<dbReference type="GO" id="GO:0031151">
    <property type="term" value="F:histone H3K79 methyltransferase activity"/>
    <property type="evidence" value="ECO:0007669"/>
    <property type="project" value="InterPro"/>
</dbReference>
<dbReference type="SUPFAM" id="SSF53335">
    <property type="entry name" value="S-adenosyl-L-methionine-dependent methyltransferases"/>
    <property type="match status" value="1"/>
</dbReference>
<protein>
    <recommendedName>
        <fullName evidence="1">DOT1 domain-containing protein</fullName>
    </recommendedName>
</protein>
<dbReference type="InterPro" id="IPR025789">
    <property type="entry name" value="DOT1_dom"/>
</dbReference>
<dbReference type="OrthoDB" id="9780095at2"/>
<name>A0A369KKF6_9BACT</name>
<evidence type="ECO:0000313" key="3">
    <source>
        <dbReference type="Proteomes" id="UP000253816"/>
    </source>
</evidence>
<dbReference type="Pfam" id="PF08123">
    <property type="entry name" value="DOT1"/>
    <property type="match status" value="1"/>
</dbReference>
<dbReference type="Gene3D" id="3.40.50.150">
    <property type="entry name" value="Vaccinia Virus protein VP39"/>
    <property type="match status" value="1"/>
</dbReference>
<organism evidence="2 3">
    <name type="scientific">Candidatus Similichlamydia laticola</name>
    <dbReference type="NCBI Taxonomy" id="2170265"/>
    <lineage>
        <taxon>Bacteria</taxon>
        <taxon>Pseudomonadati</taxon>
        <taxon>Chlamydiota</taxon>
        <taxon>Chlamydiia</taxon>
        <taxon>Parachlamydiales</taxon>
        <taxon>Candidatus Parilichlamydiaceae</taxon>
        <taxon>Candidatus Similichlamydia</taxon>
    </lineage>
</organism>
<dbReference type="EMBL" id="QQBG01000014">
    <property type="protein sequence ID" value="RDB31486.1"/>
    <property type="molecule type" value="Genomic_DNA"/>
</dbReference>
<accession>A0A369KKF6</accession>
<evidence type="ECO:0000313" key="2">
    <source>
        <dbReference type="EMBL" id="RDB31486.1"/>
    </source>
</evidence>
<gene>
    <name evidence="2" type="ORF">HAT2_00412</name>
</gene>
<dbReference type="RefSeq" id="WP_114544355.1">
    <property type="nucleotide sequence ID" value="NZ_QQBG01000014.1"/>
</dbReference>
<sequence>MSLWEEFKVILRFHFFRVHSFFWVLKEYVCCPSFARIDITLFLYYSFSNPYRLCRDFWEGMCVHSMPYGETPLRTWSKICQEMEVKKKDTILDLGSGRGRLLFWSLSRLGCQVVGVEMVPHFVHRSRCLVEFFGLSDGASFLLGDLCSAPFGQATAVYFYASLSDEDLLCDLAIWLSSLSHRPLIVTVGQKLSDYIPSFLIEKEIEGEFGWGKTSIYFQRYRDNSLTLSNTTP</sequence>
<keyword evidence="3" id="KW-1185">Reference proteome</keyword>
<dbReference type="AlphaFoldDB" id="A0A369KKF6"/>
<dbReference type="Proteomes" id="UP000253816">
    <property type="component" value="Unassembled WGS sequence"/>
</dbReference>